<dbReference type="Proteomes" id="UP000029482">
    <property type="component" value="Chromosome"/>
</dbReference>
<proteinExistence type="predicted"/>
<name>A0A089XEX8_STRGA</name>
<evidence type="ECO:0000313" key="2">
    <source>
        <dbReference type="Proteomes" id="UP000029482"/>
    </source>
</evidence>
<gene>
    <name evidence="1" type="ORF">SGLAU_22485</name>
</gene>
<dbReference type="HOGENOM" id="CLU_1905579_0_0_11"/>
<evidence type="ECO:0000313" key="1">
    <source>
        <dbReference type="EMBL" id="AIS00447.1"/>
    </source>
</evidence>
<organism evidence="1 2">
    <name type="scientific">Streptomyces glaucescens</name>
    <dbReference type="NCBI Taxonomy" id="1907"/>
    <lineage>
        <taxon>Bacteria</taxon>
        <taxon>Bacillati</taxon>
        <taxon>Actinomycetota</taxon>
        <taxon>Actinomycetes</taxon>
        <taxon>Kitasatosporales</taxon>
        <taxon>Streptomycetaceae</taxon>
        <taxon>Streptomyces</taxon>
    </lineage>
</organism>
<dbReference type="STRING" id="1907.SGLAU_22485"/>
<dbReference type="AlphaFoldDB" id="A0A089XEX8"/>
<dbReference type="eggNOG" id="ENOG50328B5">
    <property type="taxonomic scope" value="Bacteria"/>
</dbReference>
<dbReference type="EMBL" id="CP009438">
    <property type="protein sequence ID" value="AIS00447.1"/>
    <property type="molecule type" value="Genomic_DNA"/>
</dbReference>
<dbReference type="RefSeq" id="WP_043504010.1">
    <property type="nucleotide sequence ID" value="NZ_CP009438.1"/>
</dbReference>
<dbReference type="OrthoDB" id="4211673at2"/>
<dbReference type="KEGG" id="sgu:SGLAU_22485"/>
<accession>A0A089XEX8</accession>
<keyword evidence="2" id="KW-1185">Reference proteome</keyword>
<sequence length="133" mass="13246">MASVSPSGNTFGVTVRQVSGTSSSGLGSAFNVGSQAPVTGTALSTPGELLTVDILVENDRGTANSVTASVSDQSGSGAFFGEGTLDWNDGESGGLWIQFTGFPPQGDGSTPTGSCEYSLITSGDVVGARVFTV</sequence>
<reference evidence="2" key="1">
    <citation type="journal article" date="2015" name="J. Biotechnol.">
        <title>Complete genome sequence of the actinobacterium Streptomyces glaucescens GLA.O (DSM 40922) consisting of a linear chromosome and one linear plasmid.</title>
        <authorList>
            <person name="Ortseifen V."/>
            <person name="Winkler A."/>
            <person name="Albersmeier A."/>
            <person name="Wendler S."/>
            <person name="Puhler A."/>
            <person name="Kalinowski J."/>
            <person name="Ruckert C."/>
        </authorList>
    </citation>
    <scope>NUCLEOTIDE SEQUENCE [LARGE SCALE GENOMIC DNA]</scope>
    <source>
        <strain evidence="2">DSM 40922 / GLA O</strain>
    </source>
</reference>
<protein>
    <submittedName>
        <fullName evidence="1">Uncharacterized protein</fullName>
    </submittedName>
</protein>